<dbReference type="InterPro" id="IPR000182">
    <property type="entry name" value="GNAT_dom"/>
</dbReference>
<dbReference type="Gene3D" id="3.40.630.30">
    <property type="match status" value="1"/>
</dbReference>
<keyword evidence="1 4" id="KW-0808">Transferase</keyword>
<evidence type="ECO:0000313" key="4">
    <source>
        <dbReference type="EMBL" id="THG31134.1"/>
    </source>
</evidence>
<evidence type="ECO:0000259" key="3">
    <source>
        <dbReference type="PROSITE" id="PS51186"/>
    </source>
</evidence>
<dbReference type="PANTHER" id="PTHR43072">
    <property type="entry name" value="N-ACETYLTRANSFERASE"/>
    <property type="match status" value="1"/>
</dbReference>
<dbReference type="RefSeq" id="WP_136427560.1">
    <property type="nucleotide sequence ID" value="NZ_SSSM01000004.1"/>
</dbReference>
<evidence type="ECO:0000256" key="2">
    <source>
        <dbReference type="ARBA" id="ARBA00023315"/>
    </source>
</evidence>
<dbReference type="CDD" id="cd04301">
    <property type="entry name" value="NAT_SF"/>
    <property type="match status" value="1"/>
</dbReference>
<reference evidence="4 5" key="1">
    <citation type="submission" date="2019-04" db="EMBL/GenBank/DDBJ databases">
        <authorList>
            <person name="Jiang L."/>
        </authorList>
    </citation>
    <scope>NUCLEOTIDE SEQUENCE [LARGE SCALE GENOMIC DNA]</scope>
    <source>
        <strain evidence="4 5">YIM 131853</strain>
    </source>
</reference>
<dbReference type="SUPFAM" id="SSF55729">
    <property type="entry name" value="Acyl-CoA N-acyltransferases (Nat)"/>
    <property type="match status" value="1"/>
</dbReference>
<organism evidence="4 5">
    <name type="scientific">Naasia lichenicola</name>
    <dbReference type="NCBI Taxonomy" id="2565933"/>
    <lineage>
        <taxon>Bacteria</taxon>
        <taxon>Bacillati</taxon>
        <taxon>Actinomycetota</taxon>
        <taxon>Actinomycetes</taxon>
        <taxon>Micrococcales</taxon>
        <taxon>Microbacteriaceae</taxon>
        <taxon>Naasia</taxon>
    </lineage>
</organism>
<dbReference type="Pfam" id="PF00583">
    <property type="entry name" value="Acetyltransf_1"/>
    <property type="match status" value="1"/>
</dbReference>
<sequence>MTAGDWPQVEAIYRGGIATGHATFEASPPDWGDFDAGKLTVGRLVAVQDHAIVGWTALSAVSARHVYRGVVEHSVYVSDYARGRGVGRLLVGALIDAAEQAGIWTIQSSIFPENQASLALHTRFGFREIGRRERIALMTYGPLAGQWRDTVLIERRSAANPTG</sequence>
<dbReference type="PANTHER" id="PTHR43072:SF23">
    <property type="entry name" value="UPF0039 PROTEIN C11D3.02C"/>
    <property type="match status" value="1"/>
</dbReference>
<gene>
    <name evidence="4" type="ORF">E6C64_10475</name>
</gene>
<dbReference type="EMBL" id="SSSM01000004">
    <property type="protein sequence ID" value="THG31134.1"/>
    <property type="molecule type" value="Genomic_DNA"/>
</dbReference>
<comment type="caution">
    <text evidence="4">The sequence shown here is derived from an EMBL/GenBank/DDBJ whole genome shotgun (WGS) entry which is preliminary data.</text>
</comment>
<name>A0A4S4FM10_9MICO</name>
<keyword evidence="5" id="KW-1185">Reference proteome</keyword>
<dbReference type="OrthoDB" id="3173333at2"/>
<evidence type="ECO:0000313" key="5">
    <source>
        <dbReference type="Proteomes" id="UP000309133"/>
    </source>
</evidence>
<evidence type="ECO:0000256" key="1">
    <source>
        <dbReference type="ARBA" id="ARBA00022679"/>
    </source>
</evidence>
<dbReference type="Proteomes" id="UP000309133">
    <property type="component" value="Unassembled WGS sequence"/>
</dbReference>
<proteinExistence type="predicted"/>
<dbReference type="InterPro" id="IPR016181">
    <property type="entry name" value="Acyl_CoA_acyltransferase"/>
</dbReference>
<protein>
    <submittedName>
        <fullName evidence="4">N-acetyltransferase</fullName>
    </submittedName>
</protein>
<keyword evidence="2" id="KW-0012">Acyltransferase</keyword>
<dbReference type="PROSITE" id="PS51186">
    <property type="entry name" value="GNAT"/>
    <property type="match status" value="1"/>
</dbReference>
<feature type="domain" description="N-acetyltransferase" evidence="3">
    <location>
        <begin position="1"/>
        <end position="149"/>
    </location>
</feature>
<accession>A0A4S4FM10</accession>
<dbReference type="GO" id="GO:0016747">
    <property type="term" value="F:acyltransferase activity, transferring groups other than amino-acyl groups"/>
    <property type="evidence" value="ECO:0007669"/>
    <property type="project" value="InterPro"/>
</dbReference>
<dbReference type="AlphaFoldDB" id="A0A4S4FM10"/>